<dbReference type="RefSeq" id="WP_171609092.1">
    <property type="nucleotide sequence ID" value="NZ_WHPF01000013.1"/>
</dbReference>
<dbReference type="Proteomes" id="UP000598971">
    <property type="component" value="Unassembled WGS sequence"/>
</dbReference>
<protein>
    <submittedName>
        <fullName evidence="1">Uncharacterized protein</fullName>
    </submittedName>
</protein>
<comment type="caution">
    <text evidence="1">The sequence shown here is derived from an EMBL/GenBank/DDBJ whole genome shotgun (WGS) entry which is preliminary data.</text>
</comment>
<dbReference type="EMBL" id="WHPF01000013">
    <property type="protein sequence ID" value="NNV57143.1"/>
    <property type="molecule type" value="Genomic_DNA"/>
</dbReference>
<sequence length="197" mass="22088">MVNTLNSENLINKIFTHSILKQLIVGLFCIVFTQCNGQSNLDTTNNYSKTIKEQASVMAKALLSKDFNTYKKFISPKISAIFGGEEKMIEQTKNGINQLENQGTKFLNVTFGEPSNVIVVDNELQCTIPQKSEVKISTGKLITTSTLVVVSDDNGKNWFFIDTFGKDIQFMRTNFPTLNLSDKLVIPEKPQPIVIKE</sequence>
<keyword evidence="2" id="KW-1185">Reference proteome</keyword>
<evidence type="ECO:0000313" key="1">
    <source>
        <dbReference type="EMBL" id="NNV57143.1"/>
    </source>
</evidence>
<accession>A0A8J8FHB3</accession>
<name>A0A8J8FHB3_9BACT</name>
<evidence type="ECO:0000313" key="2">
    <source>
        <dbReference type="Proteomes" id="UP000598971"/>
    </source>
</evidence>
<organism evidence="1 2">
    <name type="scientific">Limnovirga soli</name>
    <dbReference type="NCBI Taxonomy" id="2656915"/>
    <lineage>
        <taxon>Bacteria</taxon>
        <taxon>Pseudomonadati</taxon>
        <taxon>Bacteroidota</taxon>
        <taxon>Chitinophagia</taxon>
        <taxon>Chitinophagales</taxon>
        <taxon>Chitinophagaceae</taxon>
        <taxon>Limnovirga</taxon>
    </lineage>
</organism>
<dbReference type="AlphaFoldDB" id="A0A8J8FHB3"/>
<gene>
    <name evidence="1" type="ORF">GD597_16840</name>
</gene>
<reference evidence="1" key="1">
    <citation type="submission" date="2019-10" db="EMBL/GenBank/DDBJ databases">
        <title>Draft genome sequence of Panacibacter sp. KCS-6.</title>
        <authorList>
            <person name="Yim K.J."/>
        </authorList>
    </citation>
    <scope>NUCLEOTIDE SEQUENCE</scope>
    <source>
        <strain evidence="1">KCS-6</strain>
    </source>
</reference>
<proteinExistence type="predicted"/>